<keyword evidence="1" id="KW-0812">Transmembrane</keyword>
<evidence type="ECO:0000313" key="3">
    <source>
        <dbReference type="Proteomes" id="UP001528040"/>
    </source>
</evidence>
<dbReference type="Proteomes" id="UP001528040">
    <property type="component" value="Unassembled WGS sequence"/>
</dbReference>
<proteinExistence type="predicted"/>
<evidence type="ECO:0000256" key="1">
    <source>
        <dbReference type="SAM" id="Phobius"/>
    </source>
</evidence>
<keyword evidence="1" id="KW-1133">Transmembrane helix</keyword>
<reference evidence="2 3" key="1">
    <citation type="submission" date="2023-01" db="EMBL/GenBank/DDBJ databases">
        <authorList>
            <person name="Yoon J.-W."/>
        </authorList>
    </citation>
    <scope>NUCLEOTIDE SEQUENCE [LARGE SCALE GENOMIC DNA]</scope>
    <source>
        <strain evidence="2 3">KMU-50</strain>
    </source>
</reference>
<protein>
    <recommendedName>
        <fullName evidence="4">Anti-sigma factor</fullName>
    </recommendedName>
</protein>
<evidence type="ECO:0008006" key="4">
    <source>
        <dbReference type="Google" id="ProtNLM"/>
    </source>
</evidence>
<evidence type="ECO:0000313" key="2">
    <source>
        <dbReference type="EMBL" id="MDA5095807.1"/>
    </source>
</evidence>
<name>A0ABT4W718_9RHOB</name>
<organism evidence="2 3">
    <name type="scientific">Aliiroseovarius salicola</name>
    <dbReference type="NCBI Taxonomy" id="3009082"/>
    <lineage>
        <taxon>Bacteria</taxon>
        <taxon>Pseudomonadati</taxon>
        <taxon>Pseudomonadota</taxon>
        <taxon>Alphaproteobacteria</taxon>
        <taxon>Rhodobacterales</taxon>
        <taxon>Paracoccaceae</taxon>
        <taxon>Aliiroseovarius</taxon>
    </lineage>
</organism>
<dbReference type="EMBL" id="JAQIIO010000017">
    <property type="protein sequence ID" value="MDA5095807.1"/>
    <property type="molecule type" value="Genomic_DNA"/>
</dbReference>
<keyword evidence="3" id="KW-1185">Reference proteome</keyword>
<accession>A0ABT4W718</accession>
<gene>
    <name evidence="2" type="ORF">O2N63_17080</name>
</gene>
<comment type="caution">
    <text evidence="2">The sequence shown here is derived from an EMBL/GenBank/DDBJ whole genome shotgun (WGS) entry which is preliminary data.</text>
</comment>
<sequence>MTTVLDHDWKLLNAYADGELTPEVEAQVAERLRGEPQLVAALEEIRETKSDLALLRPPVTSDHAHGRPPRTPRLALPLTLAAAFVAGAIFVSQFMSQDWRNAPSELHAKFSANSYVLPEEINLPVISTASSNTISAFDLSSSRLTLVDVQISRQARRETVAMHYRGRNGCRVTVVAMEASAKDPLPQSGEIKGLAETWSVEGLHFFLLASGMDTNRFQAIAAFAKAESFRLTGRDRLRMAMRETTDQAKPCA</sequence>
<dbReference type="RefSeq" id="WP_271055519.1">
    <property type="nucleotide sequence ID" value="NZ_JAQIIO010000017.1"/>
</dbReference>
<keyword evidence="1" id="KW-0472">Membrane</keyword>
<feature type="transmembrane region" description="Helical" evidence="1">
    <location>
        <begin position="74"/>
        <end position="95"/>
    </location>
</feature>